<organism evidence="2 3">
    <name type="scientific">Saguinus oedipus</name>
    <name type="common">Cotton-top tamarin</name>
    <name type="synonym">Oedipomidas oedipus</name>
    <dbReference type="NCBI Taxonomy" id="9490"/>
    <lineage>
        <taxon>Eukaryota</taxon>
        <taxon>Metazoa</taxon>
        <taxon>Chordata</taxon>
        <taxon>Craniata</taxon>
        <taxon>Vertebrata</taxon>
        <taxon>Euteleostomi</taxon>
        <taxon>Mammalia</taxon>
        <taxon>Eutheria</taxon>
        <taxon>Euarchontoglires</taxon>
        <taxon>Primates</taxon>
        <taxon>Haplorrhini</taxon>
        <taxon>Platyrrhini</taxon>
        <taxon>Cebidae</taxon>
        <taxon>Callitrichinae</taxon>
        <taxon>Saguinus</taxon>
    </lineage>
</organism>
<reference evidence="2 3" key="1">
    <citation type="submission" date="2023-05" db="EMBL/GenBank/DDBJ databases">
        <title>B98-5 Cell Line De Novo Hybrid Assembly: An Optical Mapping Approach.</title>
        <authorList>
            <person name="Kananen K."/>
            <person name="Auerbach J.A."/>
            <person name="Kautto E."/>
            <person name="Blachly J.S."/>
        </authorList>
    </citation>
    <scope>NUCLEOTIDE SEQUENCE [LARGE SCALE GENOMIC DNA]</scope>
    <source>
        <strain evidence="2">B95-8</strain>
        <tissue evidence="2">Cell line</tissue>
    </source>
</reference>
<feature type="non-terminal residue" evidence="2">
    <location>
        <position position="1"/>
    </location>
</feature>
<gene>
    <name evidence="2" type="ORF">P7K49_009322</name>
</gene>
<accession>A0ABQ9VJN0</accession>
<dbReference type="Proteomes" id="UP001266305">
    <property type="component" value="Unassembled WGS sequence"/>
</dbReference>
<keyword evidence="3" id="KW-1185">Reference proteome</keyword>
<sequence>GVRPHVRELQVPGGGACTPECARVCACVHTDTGERRHRPGGREAGARAEGAAAHTQPDPRPHPNPHRPHPQNSTGR</sequence>
<feature type="non-terminal residue" evidence="2">
    <location>
        <position position="76"/>
    </location>
</feature>
<evidence type="ECO:0000313" key="2">
    <source>
        <dbReference type="EMBL" id="KAK2109576.1"/>
    </source>
</evidence>
<name>A0ABQ9VJN0_SAGOE</name>
<comment type="caution">
    <text evidence="2">The sequence shown here is derived from an EMBL/GenBank/DDBJ whole genome shotgun (WGS) entry which is preliminary data.</text>
</comment>
<dbReference type="EMBL" id="JASSZA010000005">
    <property type="protein sequence ID" value="KAK2109576.1"/>
    <property type="molecule type" value="Genomic_DNA"/>
</dbReference>
<evidence type="ECO:0000313" key="3">
    <source>
        <dbReference type="Proteomes" id="UP001266305"/>
    </source>
</evidence>
<proteinExistence type="predicted"/>
<evidence type="ECO:0000256" key="1">
    <source>
        <dbReference type="SAM" id="MobiDB-lite"/>
    </source>
</evidence>
<feature type="region of interest" description="Disordered" evidence="1">
    <location>
        <begin position="30"/>
        <end position="76"/>
    </location>
</feature>
<protein>
    <submittedName>
        <fullName evidence="2">Uncharacterized protein</fullName>
    </submittedName>
</protein>